<accession>A0A397HDK7</accession>
<dbReference type="EMBL" id="PQFF01000328">
    <property type="protein sequence ID" value="RHZ59674.1"/>
    <property type="molecule type" value="Genomic_DNA"/>
</dbReference>
<comment type="caution">
    <text evidence="1">The sequence shown here is derived from an EMBL/GenBank/DDBJ whole genome shotgun (WGS) entry which is preliminary data.</text>
</comment>
<dbReference type="AlphaFoldDB" id="A0A397HDK7"/>
<evidence type="ECO:0000313" key="1">
    <source>
        <dbReference type="EMBL" id="RHZ59674.1"/>
    </source>
</evidence>
<dbReference type="OrthoDB" id="5953547at2759"/>
<keyword evidence="2" id="KW-1185">Reference proteome</keyword>
<gene>
    <name evidence="1" type="ORF">Glove_362g40</name>
</gene>
<evidence type="ECO:0000313" key="2">
    <source>
        <dbReference type="Proteomes" id="UP000266861"/>
    </source>
</evidence>
<reference evidence="1 2" key="1">
    <citation type="submission" date="2018-08" db="EMBL/GenBank/DDBJ databases">
        <title>Genome and evolution of the arbuscular mycorrhizal fungus Diversispora epigaea (formerly Glomus versiforme) and its bacterial endosymbionts.</title>
        <authorList>
            <person name="Sun X."/>
            <person name="Fei Z."/>
            <person name="Harrison M."/>
        </authorList>
    </citation>
    <scope>NUCLEOTIDE SEQUENCE [LARGE SCALE GENOMIC DNA]</scope>
    <source>
        <strain evidence="1 2">IT104</strain>
    </source>
</reference>
<protein>
    <submittedName>
        <fullName evidence="1">Uncharacterized protein</fullName>
    </submittedName>
</protein>
<dbReference type="Proteomes" id="UP000266861">
    <property type="component" value="Unassembled WGS sequence"/>
</dbReference>
<organism evidence="1 2">
    <name type="scientific">Diversispora epigaea</name>
    <dbReference type="NCBI Taxonomy" id="1348612"/>
    <lineage>
        <taxon>Eukaryota</taxon>
        <taxon>Fungi</taxon>
        <taxon>Fungi incertae sedis</taxon>
        <taxon>Mucoromycota</taxon>
        <taxon>Glomeromycotina</taxon>
        <taxon>Glomeromycetes</taxon>
        <taxon>Diversisporales</taxon>
        <taxon>Diversisporaceae</taxon>
        <taxon>Diversispora</taxon>
    </lineage>
</organism>
<sequence length="131" mass="15552">MLSDNLTSKKPFVDKEEIKKHSRLVQSSYVIVHPTFKKTHLRQVWLEIFVNRHKIEKKTGRQRNKQKNMQKISTDRQVYLQIGKSLVLPARIISTLELFSRVNEQFSTIINEEHVAEISSWIDFQLFSSRK</sequence>
<name>A0A397HDK7_9GLOM</name>
<proteinExistence type="predicted"/>